<dbReference type="STRING" id="1838285.SCAL_001468"/>
<dbReference type="PANTHER" id="PTHR30302">
    <property type="entry name" value="HYDROGENASE 1 MATURATION PROTEASE"/>
    <property type="match status" value="1"/>
</dbReference>
<comment type="caution">
    <text evidence="5">The sequence shown here is derived from an EMBL/GenBank/DDBJ whole genome shotgun (WGS) entry which is preliminary data.</text>
</comment>
<organism evidence="5 6">
    <name type="scientific">Candidatus Syntropharchaeum caldarium</name>
    <dbReference type="NCBI Taxonomy" id="1838285"/>
    <lineage>
        <taxon>Archaea</taxon>
        <taxon>Methanobacteriati</taxon>
        <taxon>Methanobacteriota</taxon>
        <taxon>Stenosarchaea group</taxon>
        <taxon>Methanomicrobia</taxon>
        <taxon>Methanosarcinales</taxon>
        <taxon>ANME-2 cluster</taxon>
        <taxon>Candidatus Syntropharchaeum</taxon>
    </lineage>
</organism>
<proteinExistence type="inferred from homology"/>
<dbReference type="NCBIfam" id="TIGR00072">
    <property type="entry name" value="hydrog_prot"/>
    <property type="match status" value="1"/>
</dbReference>
<dbReference type="AlphaFoldDB" id="A0A1F2P898"/>
<sequence length="167" mass="18337">MKKVLILCCGNPLALDDGIGIYVLEELRKEELPDYVELVDAGTGGLSILNLIEDAEKIIIVDAVRTGGDIGTIHIIKGNDLPEPESVNFSLHDLGLVDVLRIGETIMPESMPDDITIVGIEVEKSDEFGIGLTPEVEKTIPEVVRRILDELSRLNSVQDLYYCDTYA</sequence>
<dbReference type="GO" id="GO:0008047">
    <property type="term" value="F:enzyme activator activity"/>
    <property type="evidence" value="ECO:0007669"/>
    <property type="project" value="InterPro"/>
</dbReference>
<dbReference type="EMBL" id="LYOS01000004">
    <property type="protein sequence ID" value="OFV67550.1"/>
    <property type="molecule type" value="Genomic_DNA"/>
</dbReference>
<dbReference type="Proteomes" id="UP000186940">
    <property type="component" value="Unassembled WGS sequence"/>
</dbReference>
<reference evidence="5" key="1">
    <citation type="submission" date="2016-05" db="EMBL/GenBank/DDBJ databases">
        <title>Microbial consortia oxidize butane by reversing methanogenesis.</title>
        <authorList>
            <person name="Laso-Perez R."/>
            <person name="Richter M."/>
            <person name="Wegener G."/>
            <person name="Musat F."/>
        </authorList>
    </citation>
    <scope>NUCLEOTIDE SEQUENCE [LARGE SCALE GENOMIC DNA]</scope>
    <source>
        <strain evidence="5">BOX2</strain>
    </source>
</reference>
<evidence type="ECO:0000256" key="3">
    <source>
        <dbReference type="ARBA" id="ARBA00022750"/>
    </source>
</evidence>
<dbReference type="InterPro" id="IPR000671">
    <property type="entry name" value="Peptidase_A31"/>
</dbReference>
<protein>
    <submittedName>
        <fullName evidence="5">Hydrogenase maturation protease</fullName>
    </submittedName>
</protein>
<evidence type="ECO:0000313" key="6">
    <source>
        <dbReference type="Proteomes" id="UP000186940"/>
    </source>
</evidence>
<evidence type="ECO:0000313" key="5">
    <source>
        <dbReference type="EMBL" id="OFV67550.1"/>
    </source>
</evidence>
<dbReference type="InterPro" id="IPR023430">
    <property type="entry name" value="Pept_HybD-like_dom_sf"/>
</dbReference>
<dbReference type="CDD" id="cd00518">
    <property type="entry name" value="H2MP"/>
    <property type="match status" value="1"/>
</dbReference>
<keyword evidence="4" id="KW-0378">Hydrolase</keyword>
<dbReference type="PRINTS" id="PR00446">
    <property type="entry name" value="HYDRGNUPTAKE"/>
</dbReference>
<comment type="similarity">
    <text evidence="1">Belongs to the peptidase A31 family.</text>
</comment>
<evidence type="ECO:0000256" key="4">
    <source>
        <dbReference type="ARBA" id="ARBA00022801"/>
    </source>
</evidence>
<dbReference type="PANTHER" id="PTHR30302:SF1">
    <property type="entry name" value="HYDROGENASE 2 MATURATION PROTEASE"/>
    <property type="match status" value="1"/>
</dbReference>
<keyword evidence="3" id="KW-0064">Aspartyl protease</keyword>
<dbReference type="GO" id="GO:0004190">
    <property type="term" value="F:aspartic-type endopeptidase activity"/>
    <property type="evidence" value="ECO:0007669"/>
    <property type="project" value="UniProtKB-KW"/>
</dbReference>
<gene>
    <name evidence="5" type="ORF">SCAL_001468</name>
</gene>
<dbReference type="Gene3D" id="3.40.50.1450">
    <property type="entry name" value="HybD-like"/>
    <property type="match status" value="1"/>
</dbReference>
<name>A0A1F2P898_9EURY</name>
<dbReference type="Pfam" id="PF01750">
    <property type="entry name" value="HycI"/>
    <property type="match status" value="1"/>
</dbReference>
<evidence type="ECO:0000256" key="2">
    <source>
        <dbReference type="ARBA" id="ARBA00022670"/>
    </source>
</evidence>
<dbReference type="GO" id="GO:0016485">
    <property type="term" value="P:protein processing"/>
    <property type="evidence" value="ECO:0007669"/>
    <property type="project" value="TreeGrafter"/>
</dbReference>
<dbReference type="SUPFAM" id="SSF53163">
    <property type="entry name" value="HybD-like"/>
    <property type="match status" value="1"/>
</dbReference>
<keyword evidence="6" id="KW-1185">Reference proteome</keyword>
<keyword evidence="2 5" id="KW-0645">Protease</keyword>
<accession>A0A1F2P898</accession>
<evidence type="ECO:0000256" key="1">
    <source>
        <dbReference type="ARBA" id="ARBA00006814"/>
    </source>
</evidence>